<protein>
    <submittedName>
        <fullName evidence="6">Uncharacterized protein</fullName>
    </submittedName>
</protein>
<dbReference type="GO" id="GO:0016020">
    <property type="term" value="C:membrane"/>
    <property type="evidence" value="ECO:0007669"/>
    <property type="project" value="InterPro"/>
</dbReference>
<dbReference type="EMBL" id="JAPEUR010000436">
    <property type="protein sequence ID" value="KAJ4309420.1"/>
    <property type="molecule type" value="Genomic_DNA"/>
</dbReference>
<accession>A0A9W8W0M3</accession>
<gene>
    <name evidence="6" type="ORF">N0V84_011510</name>
</gene>
<evidence type="ECO:0000256" key="4">
    <source>
        <dbReference type="SAM" id="Phobius"/>
    </source>
</evidence>
<keyword evidence="3 4" id="KW-0472">Membrane</keyword>
<comment type="caution">
    <text evidence="6">The sequence shown here is derived from an EMBL/GenBank/DDBJ whole genome shotgun (WGS) entry which is preliminary data.</text>
</comment>
<name>A0A9W8W0M3_9HYPO</name>
<feature type="signal peptide" evidence="5">
    <location>
        <begin position="1"/>
        <end position="18"/>
    </location>
</feature>
<dbReference type="GO" id="GO:0005524">
    <property type="term" value="F:ATP binding"/>
    <property type="evidence" value="ECO:0007669"/>
    <property type="project" value="InterPro"/>
</dbReference>
<dbReference type="SUPFAM" id="SSF90123">
    <property type="entry name" value="ABC transporter transmembrane region"/>
    <property type="match status" value="1"/>
</dbReference>
<evidence type="ECO:0000256" key="3">
    <source>
        <dbReference type="ARBA" id="ARBA00023136"/>
    </source>
</evidence>
<feature type="transmembrane region" description="Helical" evidence="4">
    <location>
        <begin position="62"/>
        <end position="84"/>
    </location>
</feature>
<sequence length="149" mass="16584">MKITSIAILAFLSATVTAQTGSKWLSYCKSVSLDLGHSLCTKKKVTWGPRTDVPVKWKNRDGFYYCWATASQSFAFFCVALAFWNGGQRIADWEYSIFQFFAYFAEIIFGSQVAGLAFSFATDIGKAEKAARTFQTMLRKTSTIDGSEG</sequence>
<dbReference type="OrthoDB" id="5017817at2759"/>
<keyword evidence="5" id="KW-0732">Signal</keyword>
<evidence type="ECO:0000313" key="6">
    <source>
        <dbReference type="EMBL" id="KAJ4309420.1"/>
    </source>
</evidence>
<feature type="chain" id="PRO_5040768129" evidence="5">
    <location>
        <begin position="19"/>
        <end position="149"/>
    </location>
</feature>
<proteinExistence type="predicted"/>
<feature type="transmembrane region" description="Helical" evidence="4">
    <location>
        <begin position="96"/>
        <end position="121"/>
    </location>
</feature>
<dbReference type="Gene3D" id="1.20.1560.10">
    <property type="entry name" value="ABC transporter type 1, transmembrane domain"/>
    <property type="match status" value="1"/>
</dbReference>
<dbReference type="InterPro" id="IPR036640">
    <property type="entry name" value="ABC1_TM_sf"/>
</dbReference>
<keyword evidence="1 4" id="KW-0812">Transmembrane</keyword>
<dbReference type="AlphaFoldDB" id="A0A9W8W0M3"/>
<evidence type="ECO:0000256" key="2">
    <source>
        <dbReference type="ARBA" id="ARBA00022989"/>
    </source>
</evidence>
<keyword evidence="2 4" id="KW-1133">Transmembrane helix</keyword>
<organism evidence="6 7">
    <name type="scientific">Fusarium piperis</name>
    <dbReference type="NCBI Taxonomy" id="1435070"/>
    <lineage>
        <taxon>Eukaryota</taxon>
        <taxon>Fungi</taxon>
        <taxon>Dikarya</taxon>
        <taxon>Ascomycota</taxon>
        <taxon>Pezizomycotina</taxon>
        <taxon>Sordariomycetes</taxon>
        <taxon>Hypocreomycetidae</taxon>
        <taxon>Hypocreales</taxon>
        <taxon>Nectriaceae</taxon>
        <taxon>Fusarium</taxon>
        <taxon>Fusarium solani species complex</taxon>
    </lineage>
</organism>
<evidence type="ECO:0000256" key="1">
    <source>
        <dbReference type="ARBA" id="ARBA00022692"/>
    </source>
</evidence>
<reference evidence="6" key="1">
    <citation type="submission" date="2022-10" db="EMBL/GenBank/DDBJ databases">
        <title>Tapping the CABI collections for fungal endophytes: first genome assemblies for Collariella, Neodidymelliopsis, Ascochyta clinopodiicola, Didymella pomorum, Didymosphaeria variabile, Neocosmospora piperis and Neocucurbitaria cava.</title>
        <authorList>
            <person name="Hill R."/>
        </authorList>
    </citation>
    <scope>NUCLEOTIDE SEQUENCE</scope>
    <source>
        <strain evidence="6">IMI 366586</strain>
    </source>
</reference>
<keyword evidence="7" id="KW-1185">Reference proteome</keyword>
<evidence type="ECO:0000256" key="5">
    <source>
        <dbReference type="SAM" id="SignalP"/>
    </source>
</evidence>
<dbReference type="Proteomes" id="UP001140502">
    <property type="component" value="Unassembled WGS sequence"/>
</dbReference>
<evidence type="ECO:0000313" key="7">
    <source>
        <dbReference type="Proteomes" id="UP001140502"/>
    </source>
</evidence>